<dbReference type="Proteomes" id="UP000316726">
    <property type="component" value="Chromosome 4"/>
</dbReference>
<feature type="transmembrane region" description="Helical" evidence="1">
    <location>
        <begin position="126"/>
        <end position="151"/>
    </location>
</feature>
<dbReference type="EMBL" id="CP031037">
    <property type="protein sequence ID" value="QDZ20287.1"/>
    <property type="molecule type" value="Genomic_DNA"/>
</dbReference>
<evidence type="ECO:0000259" key="2">
    <source>
        <dbReference type="Pfam" id="PF03703"/>
    </source>
</evidence>
<dbReference type="InterPro" id="IPR005182">
    <property type="entry name" value="YdbS-like_PH"/>
</dbReference>
<keyword evidence="4" id="KW-1185">Reference proteome</keyword>
<reference evidence="3 4" key="1">
    <citation type="submission" date="2018-07" db="EMBL/GenBank/DDBJ databases">
        <title>The complete nuclear genome of the prasinophyte Chloropicon primus (CCMP1205).</title>
        <authorList>
            <person name="Pombert J.-F."/>
            <person name="Otis C."/>
            <person name="Turmel M."/>
            <person name="Lemieux C."/>
        </authorList>
    </citation>
    <scope>NUCLEOTIDE SEQUENCE [LARGE SCALE GENOMIC DNA]</scope>
    <source>
        <strain evidence="3 4">CCMP1205</strain>
    </source>
</reference>
<keyword evidence="1" id="KW-0812">Transmembrane</keyword>
<sequence>MATTMMTTTTTRTRELGGRSLRGSTRLECLAGKATSRQQQRSWPKRLLSHTNGRRSNIFLHRTRALDEGTDDADFEDRLAKLRAAKGTKGRGQGGTKSKVKETGSKAYDYTGETVFYEGRPSAGDLAVNVALGATLLWLPLSIAAVGRFAWVNYKITDKRISVSNTSPVANDESQLDCPYAQVSDVSAIGRGLGLWGDMVVKLKDGSKIEIRSIDRWQEVRDYILARVAEVSKESADKVDAKPAGF</sequence>
<proteinExistence type="predicted"/>
<dbReference type="PANTHER" id="PTHR35688:SF2">
    <property type="entry name" value="NAD(P)-LINKED OXIDOREDUCTASE SUPERFAMILY PROTEIN"/>
    <property type="match status" value="1"/>
</dbReference>
<feature type="domain" description="YdbS-like PH" evidence="2">
    <location>
        <begin position="150"/>
        <end position="224"/>
    </location>
</feature>
<evidence type="ECO:0000256" key="1">
    <source>
        <dbReference type="SAM" id="Phobius"/>
    </source>
</evidence>
<dbReference type="STRING" id="1764295.A0A5B8MIL0"/>
<accession>A0A5B8MIL0</accession>
<evidence type="ECO:0000313" key="4">
    <source>
        <dbReference type="Proteomes" id="UP000316726"/>
    </source>
</evidence>
<keyword evidence="1" id="KW-0472">Membrane</keyword>
<keyword evidence="1" id="KW-1133">Transmembrane helix</keyword>
<dbReference type="Pfam" id="PF03703">
    <property type="entry name" value="bPH_2"/>
    <property type="match status" value="1"/>
</dbReference>
<evidence type="ECO:0000313" key="3">
    <source>
        <dbReference type="EMBL" id="QDZ20287.1"/>
    </source>
</evidence>
<protein>
    <recommendedName>
        <fullName evidence="2">YdbS-like PH domain-containing protein</fullName>
    </recommendedName>
</protein>
<organism evidence="3 4">
    <name type="scientific">Chloropicon primus</name>
    <dbReference type="NCBI Taxonomy" id="1764295"/>
    <lineage>
        <taxon>Eukaryota</taxon>
        <taxon>Viridiplantae</taxon>
        <taxon>Chlorophyta</taxon>
        <taxon>Chloropicophyceae</taxon>
        <taxon>Chloropicales</taxon>
        <taxon>Chloropicaceae</taxon>
        <taxon>Chloropicon</taxon>
    </lineage>
</organism>
<dbReference type="OrthoDB" id="3001at2759"/>
<dbReference type="PANTHER" id="PTHR35688">
    <property type="entry name" value="NAD(P)-LINKED OXIDOREDUCTASE SUPERFAMILY PROTEIN"/>
    <property type="match status" value="1"/>
</dbReference>
<gene>
    <name evidence="3" type="ORF">A3770_04p28050</name>
</gene>
<dbReference type="AlphaFoldDB" id="A0A5B8MIL0"/>
<name>A0A5B8MIL0_9CHLO</name>